<dbReference type="GO" id="GO:0005524">
    <property type="term" value="F:ATP binding"/>
    <property type="evidence" value="ECO:0007669"/>
    <property type="project" value="UniProtKB-KW"/>
</dbReference>
<dbReference type="AlphaFoldDB" id="A0A5J5N395"/>
<keyword evidence="1" id="KW-0547">Nucleotide-binding</keyword>
<dbReference type="Pfam" id="PF07714">
    <property type="entry name" value="PK_Tyr_Ser-Thr"/>
    <property type="match status" value="1"/>
</dbReference>
<evidence type="ECO:0000313" key="5">
    <source>
        <dbReference type="EMBL" id="KAB0387128.1"/>
    </source>
</evidence>
<dbReference type="PROSITE" id="PS50011">
    <property type="entry name" value="PROTEIN_KINASE_DOM"/>
    <property type="match status" value="1"/>
</dbReference>
<keyword evidence="2" id="KW-0067">ATP-binding</keyword>
<dbReference type="InterPro" id="IPR001245">
    <property type="entry name" value="Ser-Thr/Tyr_kinase_cat_dom"/>
</dbReference>
<evidence type="ECO:0000313" key="6">
    <source>
        <dbReference type="Proteomes" id="UP000326062"/>
    </source>
</evidence>
<sequence length="381" mass="43118">MSEVHSDQETWRLARGGVTRSPGQGREDWKRSVFITIPKKGNAKESSNYHTIVLISHDSKVTLKMLQARLQQYVNQKAEEPEIKFPIAVGSLKKQESSRKTSISALLTMPKPLTDTQISHRAVIHSGHLDHRLPTCDTGLVLTGCNIHTHTSKKRKKLRDKNCLNDIGISLTRLKEKSLDMQRPCIVWSWLTLIKSIFSLTHSIPVASLIGAWWAAVHGVTRSQTRMKQLSQFSTHAEPGEDLAARNCLVGENNVLKISDFGMSRQEDGGVYSSSGLKQIPIKWTAPEALNYGRYSSESDVWSFGILLWETFSLGVCPYPGMTNQQAREQVERGYRMSAPQHCPEDIFKIMMKCWDYKPENRPKFSELQKELAVIKKKITS</sequence>
<dbReference type="InterPro" id="IPR011009">
    <property type="entry name" value="Kinase-like_dom_sf"/>
</dbReference>
<feature type="compositionally biased region" description="Basic and acidic residues" evidence="3">
    <location>
        <begin position="1"/>
        <end position="12"/>
    </location>
</feature>
<dbReference type="Proteomes" id="UP000326062">
    <property type="component" value="Chromosome 1"/>
</dbReference>
<feature type="domain" description="Protein kinase" evidence="4">
    <location>
        <begin position="34"/>
        <end position="375"/>
    </location>
</feature>
<dbReference type="InterPro" id="IPR000719">
    <property type="entry name" value="Prot_kinase_dom"/>
</dbReference>
<dbReference type="GO" id="GO:0004672">
    <property type="term" value="F:protein kinase activity"/>
    <property type="evidence" value="ECO:0007669"/>
    <property type="project" value="InterPro"/>
</dbReference>
<reference evidence="5 6" key="1">
    <citation type="submission" date="2019-06" db="EMBL/GenBank/DDBJ databases">
        <title>Discovery of a novel chromosome fission-fusion reversal in muntjac.</title>
        <authorList>
            <person name="Mudd A.B."/>
            <person name="Bredeson J.V."/>
            <person name="Baum R."/>
            <person name="Hockemeyer D."/>
            <person name="Rokhsar D.S."/>
        </authorList>
    </citation>
    <scope>NUCLEOTIDE SEQUENCE [LARGE SCALE GENOMIC DNA]</scope>
    <source>
        <strain evidence="5">UCam_UCB_Mr</strain>
        <tissue evidence="5">Fibroblast cell line</tissue>
    </source>
</reference>
<accession>A0A5J5N395</accession>
<protein>
    <recommendedName>
        <fullName evidence="4">Protein kinase domain-containing protein</fullName>
    </recommendedName>
</protein>
<dbReference type="PANTHER" id="PTHR24418">
    <property type="entry name" value="TYROSINE-PROTEIN KINASE"/>
    <property type="match status" value="1"/>
</dbReference>
<evidence type="ECO:0000256" key="1">
    <source>
        <dbReference type="ARBA" id="ARBA00022741"/>
    </source>
</evidence>
<gene>
    <name evidence="5" type="ORF">FD755_002084</name>
</gene>
<organism evidence="5 6">
    <name type="scientific">Muntiacus reevesi</name>
    <name type="common">Reeves' muntjac</name>
    <name type="synonym">Cervus reevesi</name>
    <dbReference type="NCBI Taxonomy" id="9886"/>
    <lineage>
        <taxon>Eukaryota</taxon>
        <taxon>Metazoa</taxon>
        <taxon>Chordata</taxon>
        <taxon>Craniata</taxon>
        <taxon>Vertebrata</taxon>
        <taxon>Euteleostomi</taxon>
        <taxon>Mammalia</taxon>
        <taxon>Eutheria</taxon>
        <taxon>Laurasiatheria</taxon>
        <taxon>Artiodactyla</taxon>
        <taxon>Ruminantia</taxon>
        <taxon>Pecora</taxon>
        <taxon>Cervidae</taxon>
        <taxon>Muntiacinae</taxon>
        <taxon>Muntiacus</taxon>
    </lineage>
</organism>
<name>A0A5J5N395_MUNRE</name>
<evidence type="ECO:0000256" key="3">
    <source>
        <dbReference type="SAM" id="MobiDB-lite"/>
    </source>
</evidence>
<dbReference type="Gene3D" id="1.10.510.10">
    <property type="entry name" value="Transferase(Phosphotransferase) domain 1"/>
    <property type="match status" value="1"/>
</dbReference>
<feature type="region of interest" description="Disordered" evidence="3">
    <location>
        <begin position="1"/>
        <end position="26"/>
    </location>
</feature>
<dbReference type="InterPro" id="IPR050198">
    <property type="entry name" value="Non-receptor_tyrosine_kinases"/>
</dbReference>
<evidence type="ECO:0000259" key="4">
    <source>
        <dbReference type="PROSITE" id="PS50011"/>
    </source>
</evidence>
<dbReference type="SUPFAM" id="SSF56112">
    <property type="entry name" value="Protein kinase-like (PK-like)"/>
    <property type="match status" value="1"/>
</dbReference>
<comment type="caution">
    <text evidence="5">The sequence shown here is derived from an EMBL/GenBank/DDBJ whole genome shotgun (WGS) entry which is preliminary data.</text>
</comment>
<proteinExistence type="predicted"/>
<evidence type="ECO:0000256" key="2">
    <source>
        <dbReference type="ARBA" id="ARBA00022840"/>
    </source>
</evidence>
<dbReference type="PRINTS" id="PR00109">
    <property type="entry name" value="TYRKINASE"/>
</dbReference>
<dbReference type="EMBL" id="VCEB01000001">
    <property type="protein sequence ID" value="KAB0387128.1"/>
    <property type="molecule type" value="Genomic_DNA"/>
</dbReference>
<keyword evidence="6" id="KW-1185">Reference proteome</keyword>
<dbReference type="FunFam" id="1.10.510.10:FF:000986">
    <property type="entry name" value="Protein tyrosine kinase 2aa"/>
    <property type="match status" value="1"/>
</dbReference>